<evidence type="ECO:0000313" key="3">
    <source>
        <dbReference type="Proteomes" id="UP001596050"/>
    </source>
</evidence>
<evidence type="ECO:0000313" key="2">
    <source>
        <dbReference type="EMBL" id="MFC5462647.1"/>
    </source>
</evidence>
<evidence type="ECO:0000259" key="1">
    <source>
        <dbReference type="Pfam" id="PF06877"/>
    </source>
</evidence>
<gene>
    <name evidence="2" type="ORF">ACFPN5_22810</name>
</gene>
<dbReference type="Pfam" id="PF06877">
    <property type="entry name" value="RraB"/>
    <property type="match status" value="1"/>
</dbReference>
<name>A0ABW0LCE6_9BURK</name>
<keyword evidence="3" id="KW-1185">Reference proteome</keyword>
<protein>
    <submittedName>
        <fullName evidence="2">Ribonuclease E inhibitor RraB</fullName>
    </submittedName>
</protein>
<comment type="caution">
    <text evidence="2">The sequence shown here is derived from an EMBL/GenBank/DDBJ whole genome shotgun (WGS) entry which is preliminary data.</text>
</comment>
<dbReference type="Proteomes" id="UP001596050">
    <property type="component" value="Unassembled WGS sequence"/>
</dbReference>
<reference evidence="3" key="1">
    <citation type="journal article" date="2019" name="Int. J. Syst. Evol. Microbiol.">
        <title>The Global Catalogue of Microorganisms (GCM) 10K type strain sequencing project: providing services to taxonomists for standard genome sequencing and annotation.</title>
        <authorList>
            <consortium name="The Broad Institute Genomics Platform"/>
            <consortium name="The Broad Institute Genome Sequencing Center for Infectious Disease"/>
            <person name="Wu L."/>
            <person name="Ma J."/>
        </authorList>
    </citation>
    <scope>NUCLEOTIDE SEQUENCE [LARGE SCALE GENOMIC DNA]</scope>
    <source>
        <strain evidence="3">KACC 12649</strain>
    </source>
</reference>
<dbReference type="EMBL" id="JBHSMU010000018">
    <property type="protein sequence ID" value="MFC5462647.1"/>
    <property type="molecule type" value="Genomic_DNA"/>
</dbReference>
<feature type="domain" description="Regulator of ribonuclease activity B" evidence="1">
    <location>
        <begin position="2"/>
        <end position="101"/>
    </location>
</feature>
<accession>A0ABW0LCE6</accession>
<organism evidence="2 3">
    <name type="scientific">Massilia niabensis</name>
    <dbReference type="NCBI Taxonomy" id="544910"/>
    <lineage>
        <taxon>Bacteria</taxon>
        <taxon>Pseudomonadati</taxon>
        <taxon>Pseudomonadota</taxon>
        <taxon>Betaproteobacteria</taxon>
        <taxon>Burkholderiales</taxon>
        <taxon>Oxalobacteraceae</taxon>
        <taxon>Telluria group</taxon>
        <taxon>Massilia</taxon>
    </lineage>
</organism>
<dbReference type="InterPro" id="IPR009671">
    <property type="entry name" value="RraB_dom"/>
</dbReference>
<sequence length="109" mass="12707">MFAQIAEQSNWDMSQEMLWGYFFTNAQRQPLELAARELAKSGYRVVNIYLSDKNKPSDPDLWWLHVERIEHHSVDSLHLRNNEHASFATKWGLTSYDGMDVGPVARRAK</sequence>
<dbReference type="RefSeq" id="WP_379786139.1">
    <property type="nucleotide sequence ID" value="NZ_JBHSMU010000018.1"/>
</dbReference>
<proteinExistence type="predicted"/>